<feature type="transmembrane region" description="Helical" evidence="1">
    <location>
        <begin position="35"/>
        <end position="54"/>
    </location>
</feature>
<proteinExistence type="predicted"/>
<comment type="caution">
    <text evidence="2">The sequence shown here is derived from an EMBL/GenBank/DDBJ whole genome shotgun (WGS) entry which is preliminary data.</text>
</comment>
<organism evidence="2">
    <name type="scientific">marine sediment metagenome</name>
    <dbReference type="NCBI Taxonomy" id="412755"/>
    <lineage>
        <taxon>unclassified sequences</taxon>
        <taxon>metagenomes</taxon>
        <taxon>ecological metagenomes</taxon>
    </lineage>
</organism>
<sequence>MQRTPKSNTQLSLQEQFYKIKAELKRKRRNEGIRALFYSSIIIVASWILLVNIFSDLDFIDYVIVIFR</sequence>
<keyword evidence="1" id="KW-0472">Membrane</keyword>
<keyword evidence="1" id="KW-1133">Transmembrane helix</keyword>
<gene>
    <name evidence="2" type="ORF">S01H4_56979</name>
</gene>
<dbReference type="EMBL" id="BART01033087">
    <property type="protein sequence ID" value="GAH17209.1"/>
    <property type="molecule type" value="Genomic_DNA"/>
</dbReference>
<dbReference type="AlphaFoldDB" id="X1EJB3"/>
<accession>X1EJB3</accession>
<feature type="non-terminal residue" evidence="2">
    <location>
        <position position="68"/>
    </location>
</feature>
<protein>
    <submittedName>
        <fullName evidence="2">Uncharacterized protein</fullName>
    </submittedName>
</protein>
<evidence type="ECO:0000313" key="2">
    <source>
        <dbReference type="EMBL" id="GAH17209.1"/>
    </source>
</evidence>
<reference evidence="2" key="1">
    <citation type="journal article" date="2014" name="Front. Microbiol.">
        <title>High frequency of phylogenetically diverse reductive dehalogenase-homologous genes in deep subseafloor sedimentary metagenomes.</title>
        <authorList>
            <person name="Kawai M."/>
            <person name="Futagami T."/>
            <person name="Toyoda A."/>
            <person name="Takaki Y."/>
            <person name="Nishi S."/>
            <person name="Hori S."/>
            <person name="Arai W."/>
            <person name="Tsubouchi T."/>
            <person name="Morono Y."/>
            <person name="Uchiyama I."/>
            <person name="Ito T."/>
            <person name="Fujiyama A."/>
            <person name="Inagaki F."/>
            <person name="Takami H."/>
        </authorList>
    </citation>
    <scope>NUCLEOTIDE SEQUENCE</scope>
    <source>
        <strain evidence="2">Expedition CK06-06</strain>
    </source>
</reference>
<keyword evidence="1" id="KW-0812">Transmembrane</keyword>
<evidence type="ECO:0000256" key="1">
    <source>
        <dbReference type="SAM" id="Phobius"/>
    </source>
</evidence>
<name>X1EJB3_9ZZZZ</name>